<proteinExistence type="predicted"/>
<evidence type="ECO:0000256" key="2">
    <source>
        <dbReference type="ARBA" id="ARBA00012171"/>
    </source>
</evidence>
<evidence type="ECO:0000256" key="3">
    <source>
        <dbReference type="ARBA" id="ARBA00049429"/>
    </source>
</evidence>
<dbReference type="Pfam" id="PF19420">
    <property type="entry name" value="DDAH_eukar"/>
    <property type="match status" value="1"/>
</dbReference>
<evidence type="ECO:0000313" key="4">
    <source>
        <dbReference type="EMBL" id="TLV15648.1"/>
    </source>
</evidence>
<evidence type="ECO:0000256" key="1">
    <source>
        <dbReference type="ARBA" id="ARBA00005213"/>
    </source>
</evidence>
<dbReference type="Gene3D" id="3.75.10.10">
    <property type="entry name" value="L-arginine/glycine Amidinotransferase, Chain A"/>
    <property type="match status" value="1"/>
</dbReference>
<dbReference type="PANTHER" id="PTHR47271">
    <property type="entry name" value="ARGININE DEIMINASE"/>
    <property type="match status" value="1"/>
</dbReference>
<dbReference type="EC" id="3.5.3.6" evidence="2"/>
<keyword evidence="5" id="KW-1185">Reference proteome</keyword>
<comment type="pathway">
    <text evidence="1">Amino-acid degradation; L-arginine degradation via ADI pathway; carbamoyl phosphate from L-arginine: step 1/2.</text>
</comment>
<dbReference type="GO" id="GO:0019546">
    <property type="term" value="P:L-arginine deiminase pathway"/>
    <property type="evidence" value="ECO:0007669"/>
    <property type="project" value="TreeGrafter"/>
</dbReference>
<sequence length="285" mass="31978">MMSQVFVSNATDTLKKVLVCSPQYYVFNAINEITKTWMEKGETEQNDLMVREWRELVSAYRDNGVEVVEMTPDKSMEVQTFARDFGACVKEGAIIGRFRHPARQPETVVYEAKLKEQGVPVIARCNAGCFEGGDFWMIDEHTLAFGLVDRTDEAGVANLREQLEKFGYTVVGVPCPPANLHLDMVFNIVAEKVCLAAVHELPYNFLQMLRRRNFTVIPVESEQVFRHGCNVQALGQGKVMAIRNNVTVNSRMKALGIDVIEVDLCQILKAGGGPHCMTFPVIREA</sequence>
<accession>A0A5R9LG56</accession>
<dbReference type="SUPFAM" id="SSF55909">
    <property type="entry name" value="Pentein"/>
    <property type="match status" value="1"/>
</dbReference>
<gene>
    <name evidence="4" type="ORF">FE839_14710</name>
</gene>
<comment type="caution">
    <text evidence="4">The sequence shown here is derived from an EMBL/GenBank/DDBJ whole genome shotgun (WGS) entry which is preliminary data.</text>
</comment>
<dbReference type="GO" id="GO:0016990">
    <property type="term" value="F:arginine deiminase activity"/>
    <property type="evidence" value="ECO:0007669"/>
    <property type="project" value="UniProtKB-EC"/>
</dbReference>
<organism evidence="4 5">
    <name type="scientific">Klebsiella indica</name>
    <dbReference type="NCBI Taxonomy" id="2582917"/>
    <lineage>
        <taxon>Bacteria</taxon>
        <taxon>Pseudomonadati</taxon>
        <taxon>Pseudomonadota</taxon>
        <taxon>Gammaproteobacteria</taxon>
        <taxon>Enterobacterales</taxon>
        <taxon>Enterobacteriaceae</taxon>
        <taxon>Klebsiella/Raoultella group</taxon>
        <taxon>Klebsiella</taxon>
    </lineage>
</organism>
<dbReference type="PANTHER" id="PTHR47271:SF2">
    <property type="entry name" value="ARGININE DEIMINASE"/>
    <property type="match status" value="1"/>
</dbReference>
<name>A0A5R9LG56_9ENTR</name>
<evidence type="ECO:0000313" key="5">
    <source>
        <dbReference type="Proteomes" id="UP000307430"/>
    </source>
</evidence>
<reference evidence="4 5" key="1">
    <citation type="submission" date="2019-05" db="EMBL/GenBank/DDBJ databases">
        <title>Genome sequence of Klebsiella sp strain TOUT106.</title>
        <authorList>
            <person name="Rahi P."/>
            <person name="Chaudhari D."/>
        </authorList>
    </citation>
    <scope>NUCLEOTIDE SEQUENCE [LARGE SCALE GENOMIC DNA]</scope>
    <source>
        <strain evidence="4 5">TOUT106</strain>
    </source>
</reference>
<comment type="catalytic activity">
    <reaction evidence="3">
        <text>L-arginine + H2O = L-citrulline + NH4(+)</text>
        <dbReference type="Rhea" id="RHEA:19597"/>
        <dbReference type="ChEBI" id="CHEBI:15377"/>
        <dbReference type="ChEBI" id="CHEBI:28938"/>
        <dbReference type="ChEBI" id="CHEBI:32682"/>
        <dbReference type="ChEBI" id="CHEBI:57743"/>
        <dbReference type="EC" id="3.5.3.6"/>
    </reaction>
</comment>
<dbReference type="Proteomes" id="UP000307430">
    <property type="component" value="Unassembled WGS sequence"/>
</dbReference>
<protein>
    <recommendedName>
        <fullName evidence="2">arginine deiminase</fullName>
        <ecNumber evidence="2">3.5.3.6</ecNumber>
    </recommendedName>
</protein>
<dbReference type="AlphaFoldDB" id="A0A5R9LG56"/>
<dbReference type="EMBL" id="VCHQ01000018">
    <property type="protein sequence ID" value="TLV15648.1"/>
    <property type="molecule type" value="Genomic_DNA"/>
</dbReference>